<comment type="caution">
    <text evidence="1">The sequence shown here is derived from an EMBL/GenBank/DDBJ whole genome shotgun (WGS) entry which is preliminary data.</text>
</comment>
<dbReference type="SUPFAM" id="SSF47413">
    <property type="entry name" value="lambda repressor-like DNA-binding domains"/>
    <property type="match status" value="1"/>
</dbReference>
<proteinExistence type="predicted"/>
<dbReference type="AlphaFoldDB" id="A0A8B4TQF8"/>
<organism evidence="1 2">
    <name type="scientific">Klebsiella quasivariicola</name>
    <dbReference type="NCBI Taxonomy" id="2026240"/>
    <lineage>
        <taxon>Bacteria</taxon>
        <taxon>Pseudomonadati</taxon>
        <taxon>Pseudomonadota</taxon>
        <taxon>Gammaproteobacteria</taxon>
        <taxon>Enterobacterales</taxon>
        <taxon>Enterobacteriaceae</taxon>
        <taxon>Klebsiella/Raoultella group</taxon>
        <taxon>Klebsiella</taxon>
        <taxon>Klebsiella pneumoniae complex</taxon>
    </lineage>
</organism>
<gene>
    <name evidence="1" type="ORF">SAMEA3538780_00423</name>
</gene>
<dbReference type="Proteomes" id="UP000257712">
    <property type="component" value="Unassembled WGS sequence"/>
</dbReference>
<dbReference type="RefSeq" id="WP_117126195.1">
    <property type="nucleotide sequence ID" value="NZ_UJZG01000001.1"/>
</dbReference>
<sequence>MFRTRQTNKLAKKELITKIDNIAKMWDLNKKDLAFISGIKYKTIARSWNDETHSSVATLEGILSSLKTFIPDNLDKFSDLDITEDMLALLK</sequence>
<reference evidence="1 2" key="1">
    <citation type="submission" date="2018-08" db="EMBL/GenBank/DDBJ databases">
        <authorList>
            <consortium name="Pathogen Informatics"/>
        </authorList>
    </citation>
    <scope>NUCLEOTIDE SEQUENCE [LARGE SCALE GENOMIC DNA]</scope>
    <source>
        <strain evidence="1 2">EuSCAPE_IT371</strain>
    </source>
</reference>
<protein>
    <submittedName>
        <fullName evidence="1">Uncharacterized protein</fullName>
    </submittedName>
</protein>
<dbReference type="EMBL" id="UJZG01000001">
    <property type="protein sequence ID" value="SXD86823.1"/>
    <property type="molecule type" value="Genomic_DNA"/>
</dbReference>
<accession>A0A8B4TQF8</accession>
<evidence type="ECO:0000313" key="2">
    <source>
        <dbReference type="Proteomes" id="UP000257712"/>
    </source>
</evidence>
<name>A0A8B4TQF8_9ENTR</name>
<dbReference type="GO" id="GO:0003677">
    <property type="term" value="F:DNA binding"/>
    <property type="evidence" value="ECO:0007669"/>
    <property type="project" value="InterPro"/>
</dbReference>
<evidence type="ECO:0000313" key="1">
    <source>
        <dbReference type="EMBL" id="SXD86823.1"/>
    </source>
</evidence>
<dbReference type="InterPro" id="IPR010982">
    <property type="entry name" value="Lambda_DNA-bd_dom_sf"/>
</dbReference>